<organism evidence="2 3">
    <name type="scientific">Cellulomonas chengniuliangii</name>
    <dbReference type="NCBI Taxonomy" id="2968084"/>
    <lineage>
        <taxon>Bacteria</taxon>
        <taxon>Bacillati</taxon>
        <taxon>Actinomycetota</taxon>
        <taxon>Actinomycetes</taxon>
        <taxon>Micrococcales</taxon>
        <taxon>Cellulomonadaceae</taxon>
        <taxon>Cellulomonas</taxon>
    </lineage>
</organism>
<keyword evidence="1" id="KW-0732">Signal</keyword>
<dbReference type="EMBL" id="CP101988">
    <property type="protein sequence ID" value="UUI74852.1"/>
    <property type="molecule type" value="Genomic_DNA"/>
</dbReference>
<dbReference type="PROSITE" id="PS51257">
    <property type="entry name" value="PROKAR_LIPOPROTEIN"/>
    <property type="match status" value="1"/>
</dbReference>
<proteinExistence type="predicted"/>
<feature type="signal peptide" evidence="1">
    <location>
        <begin position="1"/>
        <end position="22"/>
    </location>
</feature>
<keyword evidence="3" id="KW-1185">Reference proteome</keyword>
<accession>A0ABY5KWG7</accession>
<reference evidence="2 3" key="1">
    <citation type="submission" date="2022-07" db="EMBL/GenBank/DDBJ databases">
        <title>Novel species in genus cellulomonas.</title>
        <authorList>
            <person name="Ye L."/>
        </authorList>
    </citation>
    <scope>NUCLEOTIDE SEQUENCE [LARGE SCALE GENOMIC DNA]</scope>
    <source>
        <strain evidence="3">zg-Y338</strain>
    </source>
</reference>
<protein>
    <submittedName>
        <fullName evidence="2">Uncharacterized protein</fullName>
    </submittedName>
</protein>
<evidence type="ECO:0000313" key="2">
    <source>
        <dbReference type="EMBL" id="UUI74852.1"/>
    </source>
</evidence>
<evidence type="ECO:0000256" key="1">
    <source>
        <dbReference type="SAM" id="SignalP"/>
    </source>
</evidence>
<feature type="chain" id="PRO_5046604309" evidence="1">
    <location>
        <begin position="23"/>
        <end position="146"/>
    </location>
</feature>
<sequence length="146" mass="15013">MRTRRRTAPAAPLVLLCALVLASGCTSGTEAVAPQPTLEWPEALALGPDTPDPFWVVWTAVTEQGDASAAALQPSIEQLDAAGYAAEAWDPACQTGAEEQLAALTGFTDVVAVGVPFASEQDAGVFDTLYEGSVVSVTPGAYTCAN</sequence>
<evidence type="ECO:0000313" key="3">
    <source>
        <dbReference type="Proteomes" id="UP001316189"/>
    </source>
</evidence>
<name>A0ABY5KWG7_9CELL</name>
<gene>
    <name evidence="2" type="ORF">NP064_13850</name>
</gene>
<dbReference type="Proteomes" id="UP001316189">
    <property type="component" value="Chromosome"/>
</dbReference>
<dbReference type="RefSeq" id="WP_227570281.1">
    <property type="nucleotide sequence ID" value="NZ_CP101988.1"/>
</dbReference>